<gene>
    <name evidence="2" type="ORF">UFOPK3401_00924</name>
</gene>
<feature type="domain" description="FAD dependent oxidoreductase" evidence="1">
    <location>
        <begin position="34"/>
        <end position="397"/>
    </location>
</feature>
<organism evidence="2">
    <name type="scientific">freshwater metagenome</name>
    <dbReference type="NCBI Taxonomy" id="449393"/>
    <lineage>
        <taxon>unclassified sequences</taxon>
        <taxon>metagenomes</taxon>
        <taxon>ecological metagenomes</taxon>
    </lineage>
</organism>
<dbReference type="AlphaFoldDB" id="A0A6J7DVR3"/>
<dbReference type="InterPro" id="IPR006076">
    <property type="entry name" value="FAD-dep_OxRdtase"/>
</dbReference>
<proteinExistence type="predicted"/>
<dbReference type="SUPFAM" id="SSF51905">
    <property type="entry name" value="FAD/NAD(P)-binding domain"/>
    <property type="match status" value="1"/>
</dbReference>
<dbReference type="Pfam" id="PF01266">
    <property type="entry name" value="DAO"/>
    <property type="match status" value="1"/>
</dbReference>
<name>A0A6J7DVR3_9ZZZZ</name>
<reference evidence="2" key="1">
    <citation type="submission" date="2020-05" db="EMBL/GenBank/DDBJ databases">
        <authorList>
            <person name="Chiriac C."/>
            <person name="Salcher M."/>
            <person name="Ghai R."/>
            <person name="Kavagutti S V."/>
        </authorList>
    </citation>
    <scope>NUCLEOTIDE SEQUENCE</scope>
</reference>
<dbReference type="GO" id="GO:0005737">
    <property type="term" value="C:cytoplasm"/>
    <property type="evidence" value="ECO:0007669"/>
    <property type="project" value="TreeGrafter"/>
</dbReference>
<evidence type="ECO:0000259" key="1">
    <source>
        <dbReference type="Pfam" id="PF01266"/>
    </source>
</evidence>
<dbReference type="Gene3D" id="3.30.9.10">
    <property type="entry name" value="D-Amino Acid Oxidase, subunit A, domain 2"/>
    <property type="match status" value="1"/>
</dbReference>
<dbReference type="PANTHER" id="PTHR13847">
    <property type="entry name" value="SARCOSINE DEHYDROGENASE-RELATED"/>
    <property type="match status" value="1"/>
</dbReference>
<sequence length="461" mass="49851">MPTNPRELSYWWDSLPDALINADRPALIGDLSADVAIVGAGYSGLWSAYYLLKENPELKVVIVDAQIAGFGASGRNGGWCSALFPASLHNIATRSSREDALALHAHLADAVDEVGRVLQAENIDADFAKGGTITLVRSDVQAQRAADEIAQARDFGLDDSQLQYLGAEQTKSQLHATQVRGATFTPNCAAINPAKLVRGLALAVEKLGATIYEHSPARDIQPGQVIGSQFALRAPIVLRATEGFTPSLSSYKRNLAPVYSLVIATEPLSDELWSSIGLHQRETFSDFRRLIIYGQRTADNRLVFGGRGAPYHFGSAIKPEFDRDPRVFAELKSTLIDLFPSLDGTAITHHWGGPLGVPRDWFASVNFDPRTGLGTTGGYVGDGVGASNLGGRTLADLVLGQDSERTRLAWVNHHSPKWESEPLRWVGVNAGLFAMSTSDPIEERTGKSTLRARLAGRFTGH</sequence>
<dbReference type="InterPro" id="IPR036188">
    <property type="entry name" value="FAD/NAD-bd_sf"/>
</dbReference>
<accession>A0A6J7DVR3</accession>
<evidence type="ECO:0000313" key="2">
    <source>
        <dbReference type="EMBL" id="CAB4873180.1"/>
    </source>
</evidence>
<dbReference type="EMBL" id="CAFBLM010000039">
    <property type="protein sequence ID" value="CAB4873180.1"/>
    <property type="molecule type" value="Genomic_DNA"/>
</dbReference>
<protein>
    <submittedName>
        <fullName evidence="2">Unannotated protein</fullName>
    </submittedName>
</protein>
<dbReference type="PANTHER" id="PTHR13847:SF285">
    <property type="entry name" value="FAD DEPENDENT OXIDOREDUCTASE DOMAIN-CONTAINING PROTEIN"/>
    <property type="match status" value="1"/>
</dbReference>
<dbReference type="Gene3D" id="3.50.50.60">
    <property type="entry name" value="FAD/NAD(P)-binding domain"/>
    <property type="match status" value="1"/>
</dbReference>